<evidence type="ECO:0000256" key="3">
    <source>
        <dbReference type="SAM" id="Phobius"/>
    </source>
</evidence>
<evidence type="ECO:0000256" key="1">
    <source>
        <dbReference type="SAM" id="Coils"/>
    </source>
</evidence>
<sequence>MVYLPNIPQQLTAFFYAVGFGFCLGLLYDLFRAVRRLFSDGKRAFFVSDVLFAFCAAFFTFLFALAVHGGSVRGYVLFGEGLGFLVYCFTAGALVARALDLAVRALRRTVRTVFRLLFAPFKRLAAFFRKKRQKNVEKVQKKLSVFGKKSKIHLQTMQQLLYNHSNKVSSGGEVRPKSEGDGTDMKAKRKRKKQKHSFILSLALLLAVGYFVISFVSTQLDIREKEQEKAALEAQYAAQVAENERLQAVADGGDESEYMERVAREKLGYVMPDEKVYYDITPSN</sequence>
<gene>
    <name evidence="4" type="ORF">IAC53_04230</name>
</gene>
<dbReference type="NCBIfam" id="TIGR02893">
    <property type="entry name" value="spore_yabQ"/>
    <property type="match status" value="1"/>
</dbReference>
<protein>
    <submittedName>
        <fullName evidence="4">Septum formation initiator family protein</fullName>
    </submittedName>
</protein>
<keyword evidence="3" id="KW-0812">Transmembrane</keyword>
<organism evidence="4 5">
    <name type="scientific">Candidatus Fimenecus excrementigallinarum</name>
    <dbReference type="NCBI Taxonomy" id="2840816"/>
    <lineage>
        <taxon>Bacteria</taxon>
        <taxon>Bacillati</taxon>
        <taxon>Bacillota</taxon>
        <taxon>Clostridia</taxon>
        <taxon>Candidatus Fimenecus</taxon>
    </lineage>
</organism>
<feature type="transmembrane region" description="Helical" evidence="3">
    <location>
        <begin position="13"/>
        <end position="31"/>
    </location>
</feature>
<dbReference type="Proteomes" id="UP000824071">
    <property type="component" value="Unassembled WGS sequence"/>
</dbReference>
<dbReference type="EMBL" id="DVMW01000028">
    <property type="protein sequence ID" value="HIU35800.1"/>
    <property type="molecule type" value="Genomic_DNA"/>
</dbReference>
<dbReference type="InterPro" id="IPR007060">
    <property type="entry name" value="FtsL/DivIC"/>
</dbReference>
<feature type="coiled-coil region" evidence="1">
    <location>
        <begin position="215"/>
        <end position="249"/>
    </location>
</feature>
<evidence type="ECO:0000256" key="2">
    <source>
        <dbReference type="SAM" id="MobiDB-lite"/>
    </source>
</evidence>
<comment type="caution">
    <text evidence="4">The sequence shown here is derived from an EMBL/GenBank/DDBJ whole genome shotgun (WGS) entry which is preliminary data.</text>
</comment>
<accession>A0A9D1LDR9</accession>
<feature type="compositionally biased region" description="Basic and acidic residues" evidence="2">
    <location>
        <begin position="174"/>
        <end position="186"/>
    </location>
</feature>
<dbReference type="InterPro" id="IPR019074">
    <property type="entry name" value="YabQ"/>
</dbReference>
<feature type="transmembrane region" description="Helical" evidence="3">
    <location>
        <begin position="43"/>
        <end position="64"/>
    </location>
</feature>
<feature type="region of interest" description="Disordered" evidence="2">
    <location>
        <begin position="167"/>
        <end position="190"/>
    </location>
</feature>
<feature type="transmembrane region" description="Helical" evidence="3">
    <location>
        <begin position="198"/>
        <end position="217"/>
    </location>
</feature>
<dbReference type="AlphaFoldDB" id="A0A9D1LDR9"/>
<evidence type="ECO:0000313" key="4">
    <source>
        <dbReference type="EMBL" id="HIU35800.1"/>
    </source>
</evidence>
<reference evidence="4" key="2">
    <citation type="journal article" date="2021" name="PeerJ">
        <title>Extensive microbial diversity within the chicken gut microbiome revealed by metagenomics and culture.</title>
        <authorList>
            <person name="Gilroy R."/>
            <person name="Ravi A."/>
            <person name="Getino M."/>
            <person name="Pursley I."/>
            <person name="Horton D.L."/>
            <person name="Alikhan N.F."/>
            <person name="Baker D."/>
            <person name="Gharbi K."/>
            <person name="Hall N."/>
            <person name="Watson M."/>
            <person name="Adriaenssens E.M."/>
            <person name="Foster-Nyarko E."/>
            <person name="Jarju S."/>
            <person name="Secka A."/>
            <person name="Antonio M."/>
            <person name="Oren A."/>
            <person name="Chaudhuri R.R."/>
            <person name="La Ragione R."/>
            <person name="Hildebrand F."/>
            <person name="Pallen M.J."/>
        </authorList>
    </citation>
    <scope>NUCLEOTIDE SEQUENCE</scope>
    <source>
        <strain evidence="4">ChiGjej1B1-19959</strain>
    </source>
</reference>
<evidence type="ECO:0000313" key="5">
    <source>
        <dbReference type="Proteomes" id="UP000824071"/>
    </source>
</evidence>
<keyword evidence="3" id="KW-1133">Transmembrane helix</keyword>
<feature type="transmembrane region" description="Helical" evidence="3">
    <location>
        <begin position="84"/>
        <end position="106"/>
    </location>
</feature>
<proteinExistence type="predicted"/>
<reference evidence="4" key="1">
    <citation type="submission" date="2020-10" db="EMBL/GenBank/DDBJ databases">
        <authorList>
            <person name="Gilroy R."/>
        </authorList>
    </citation>
    <scope>NUCLEOTIDE SEQUENCE</scope>
    <source>
        <strain evidence="4">ChiGjej1B1-19959</strain>
    </source>
</reference>
<dbReference type="Pfam" id="PF09578">
    <property type="entry name" value="Spore_YabQ"/>
    <property type="match status" value="1"/>
</dbReference>
<dbReference type="Pfam" id="PF04977">
    <property type="entry name" value="DivIC"/>
    <property type="match status" value="1"/>
</dbReference>
<keyword evidence="3" id="KW-0472">Membrane</keyword>
<name>A0A9D1LDR9_9FIRM</name>
<keyword evidence="1" id="KW-0175">Coiled coil</keyword>